<protein>
    <recommendedName>
        <fullName evidence="1">non-specific serine/threonine protein kinase</fullName>
        <ecNumber evidence="1">2.7.11.1</ecNumber>
    </recommendedName>
</protein>
<dbReference type="PROSITE" id="PS50011">
    <property type="entry name" value="PROTEIN_KINASE_DOM"/>
    <property type="match status" value="1"/>
</dbReference>
<dbReference type="PANTHER" id="PTHR43671">
    <property type="entry name" value="SERINE/THREONINE-PROTEIN KINASE NEK"/>
    <property type="match status" value="1"/>
</dbReference>
<keyword evidence="5" id="KW-0067">ATP-binding</keyword>
<evidence type="ECO:0000259" key="9">
    <source>
        <dbReference type="PROSITE" id="PS50011"/>
    </source>
</evidence>
<dbReference type="AlphaFoldDB" id="A0A919NZJ2"/>
<feature type="transmembrane region" description="Helical" evidence="8">
    <location>
        <begin position="249"/>
        <end position="270"/>
    </location>
</feature>
<feature type="compositionally biased region" description="Low complexity" evidence="7">
    <location>
        <begin position="319"/>
        <end position="347"/>
    </location>
</feature>
<dbReference type="InterPro" id="IPR008979">
    <property type="entry name" value="Galactose-bd-like_sf"/>
</dbReference>
<keyword evidence="12" id="KW-1185">Reference proteome</keyword>
<evidence type="ECO:0000256" key="4">
    <source>
        <dbReference type="ARBA" id="ARBA00022777"/>
    </source>
</evidence>
<feature type="region of interest" description="Disordered" evidence="7">
    <location>
        <begin position="274"/>
        <end position="389"/>
    </location>
</feature>
<dbReference type="Proteomes" id="UP000623608">
    <property type="component" value="Unassembled WGS sequence"/>
</dbReference>
<evidence type="ECO:0000256" key="8">
    <source>
        <dbReference type="SAM" id="Phobius"/>
    </source>
</evidence>
<feature type="domain" description="Protein kinase" evidence="9">
    <location>
        <begin position="1"/>
        <end position="225"/>
    </location>
</feature>
<reference evidence="11" key="1">
    <citation type="submission" date="2021-01" db="EMBL/GenBank/DDBJ databases">
        <title>Whole genome shotgun sequence of Actinoplanes tereljensis NBRC 105297.</title>
        <authorList>
            <person name="Komaki H."/>
            <person name="Tamura T."/>
        </authorList>
    </citation>
    <scope>NUCLEOTIDE SEQUENCE</scope>
    <source>
        <strain evidence="11">NBRC 105297</strain>
    </source>
</reference>
<keyword evidence="4" id="KW-0418">Kinase</keyword>
<dbReference type="InterPro" id="IPR050660">
    <property type="entry name" value="NEK_Ser/Thr_kinase"/>
</dbReference>
<gene>
    <name evidence="11" type="ORF">Ate02nite_95460</name>
</gene>
<dbReference type="PROSITE" id="PS00108">
    <property type="entry name" value="PROTEIN_KINASE_ST"/>
    <property type="match status" value="1"/>
</dbReference>
<dbReference type="GO" id="GO:0005524">
    <property type="term" value="F:ATP binding"/>
    <property type="evidence" value="ECO:0007669"/>
    <property type="project" value="UniProtKB-KW"/>
</dbReference>
<dbReference type="EC" id="2.7.11.1" evidence="1"/>
<evidence type="ECO:0000259" key="10">
    <source>
        <dbReference type="PROSITE" id="PS50022"/>
    </source>
</evidence>
<evidence type="ECO:0000256" key="3">
    <source>
        <dbReference type="ARBA" id="ARBA00022741"/>
    </source>
</evidence>
<keyword evidence="8" id="KW-0812">Transmembrane</keyword>
<keyword evidence="2" id="KW-0808">Transferase</keyword>
<dbReference type="PROSITE" id="PS50022">
    <property type="entry name" value="FA58C_3"/>
    <property type="match status" value="1"/>
</dbReference>
<keyword evidence="8" id="KW-0472">Membrane</keyword>
<organism evidence="11 12">
    <name type="scientific">Paractinoplanes tereljensis</name>
    <dbReference type="NCBI Taxonomy" id="571912"/>
    <lineage>
        <taxon>Bacteria</taxon>
        <taxon>Bacillati</taxon>
        <taxon>Actinomycetota</taxon>
        <taxon>Actinomycetes</taxon>
        <taxon>Micromonosporales</taxon>
        <taxon>Micromonosporaceae</taxon>
        <taxon>Paractinoplanes</taxon>
    </lineage>
</organism>
<evidence type="ECO:0000256" key="5">
    <source>
        <dbReference type="ARBA" id="ARBA00022840"/>
    </source>
</evidence>
<evidence type="ECO:0000313" key="12">
    <source>
        <dbReference type="Proteomes" id="UP000623608"/>
    </source>
</evidence>
<dbReference type="Gene3D" id="2.60.120.260">
    <property type="entry name" value="Galactose-binding domain-like"/>
    <property type="match status" value="1"/>
</dbReference>
<dbReference type="Pfam" id="PF00069">
    <property type="entry name" value="Pkinase"/>
    <property type="match status" value="1"/>
</dbReference>
<dbReference type="SUPFAM" id="SSF56112">
    <property type="entry name" value="Protein kinase-like (PK-like)"/>
    <property type="match status" value="1"/>
</dbReference>
<dbReference type="SUPFAM" id="SSF49785">
    <property type="entry name" value="Galactose-binding domain-like"/>
    <property type="match status" value="1"/>
</dbReference>
<feature type="compositionally biased region" description="Polar residues" evidence="7">
    <location>
        <begin position="277"/>
        <end position="298"/>
    </location>
</feature>
<dbReference type="EMBL" id="BOMY01000064">
    <property type="protein sequence ID" value="GIF26816.1"/>
    <property type="molecule type" value="Genomic_DNA"/>
</dbReference>
<feature type="domain" description="F5/8 type C" evidence="10">
    <location>
        <begin position="339"/>
        <end position="476"/>
    </location>
</feature>
<keyword evidence="6" id="KW-0675">Receptor</keyword>
<dbReference type="PANTHER" id="PTHR43671:SF13">
    <property type="entry name" value="SERINE_THREONINE-PROTEIN KINASE NEK2"/>
    <property type="match status" value="1"/>
</dbReference>
<dbReference type="GO" id="GO:0004674">
    <property type="term" value="F:protein serine/threonine kinase activity"/>
    <property type="evidence" value="ECO:0007669"/>
    <property type="project" value="UniProtKB-EC"/>
</dbReference>
<dbReference type="InterPro" id="IPR000421">
    <property type="entry name" value="FA58C"/>
</dbReference>
<dbReference type="InterPro" id="IPR000719">
    <property type="entry name" value="Prot_kinase_dom"/>
</dbReference>
<evidence type="ECO:0000313" key="11">
    <source>
        <dbReference type="EMBL" id="GIF26816.1"/>
    </source>
</evidence>
<proteinExistence type="predicted"/>
<dbReference type="CDD" id="cd14014">
    <property type="entry name" value="STKc_PknB_like"/>
    <property type="match status" value="1"/>
</dbReference>
<evidence type="ECO:0000256" key="7">
    <source>
        <dbReference type="SAM" id="MobiDB-lite"/>
    </source>
</evidence>
<accession>A0A919NZJ2</accession>
<evidence type="ECO:0000256" key="2">
    <source>
        <dbReference type="ARBA" id="ARBA00022679"/>
    </source>
</evidence>
<dbReference type="InterPro" id="IPR008271">
    <property type="entry name" value="Ser/Thr_kinase_AS"/>
</dbReference>
<sequence length="476" mass="49958">MVRSDLAHNEEFLGRFRSEVTRARQVPPFCTAEVLDADVDHDPPYLVVEYVDGPNLSTVVREQGPLAESALHSAAVGIATALTAIHGAGVIHRDLKPANVLFALGGLKVIDFGIAQPLEATSQHTGTDQLVGTAAYMAPERFDEDPGLRVGPASDIFAWGAVVTFAGTGRTPFGGDSPPATAMRILTQPPALDGLPMPLRLIVARTLAKDPAERPTARELLDLLLAVAEPAPAPPTEPPRPPARRIKRLGIIALAVVALLAAGLAGYRLFPSGDDSVPQSVSSPATGTPSANPGTTGDQPAAGSPHPAAPIPDTPPSSSPSSSSPQPTRPASTRPTPAASSAPANTSGRNLALDGTATASSMEGTGLARQPSYAIDGDPGTRWSSGFSDPQWLRVDLGTTWPISEIRLNWENAHATAYRVELSTDGTAWKTVYSTTNGQAGETSVKVAKLSARYVRIYCTQRSTDYGDSLWELEVR</sequence>
<dbReference type="Pfam" id="PF00754">
    <property type="entry name" value="F5_F8_type_C"/>
    <property type="match status" value="1"/>
</dbReference>
<dbReference type="InterPro" id="IPR011009">
    <property type="entry name" value="Kinase-like_dom_sf"/>
</dbReference>
<comment type="caution">
    <text evidence="11">The sequence shown here is derived from an EMBL/GenBank/DDBJ whole genome shotgun (WGS) entry which is preliminary data.</text>
</comment>
<dbReference type="SMART" id="SM00220">
    <property type="entry name" value="S_TKc"/>
    <property type="match status" value="1"/>
</dbReference>
<dbReference type="Gene3D" id="1.10.510.10">
    <property type="entry name" value="Transferase(Phosphotransferase) domain 1"/>
    <property type="match status" value="1"/>
</dbReference>
<evidence type="ECO:0000256" key="6">
    <source>
        <dbReference type="ARBA" id="ARBA00023170"/>
    </source>
</evidence>
<name>A0A919NZJ2_9ACTN</name>
<feature type="compositionally biased region" description="Pro residues" evidence="7">
    <location>
        <begin position="307"/>
        <end position="318"/>
    </location>
</feature>
<keyword evidence="3" id="KW-0547">Nucleotide-binding</keyword>
<evidence type="ECO:0000256" key="1">
    <source>
        <dbReference type="ARBA" id="ARBA00012513"/>
    </source>
</evidence>
<keyword evidence="8" id="KW-1133">Transmembrane helix</keyword>